<proteinExistence type="predicted"/>
<name>A0A3P1BFP1_9BACT</name>
<organism evidence="1 2">
    <name type="scientific">Larkinella rosea</name>
    <dbReference type="NCBI Taxonomy" id="2025312"/>
    <lineage>
        <taxon>Bacteria</taxon>
        <taxon>Pseudomonadati</taxon>
        <taxon>Bacteroidota</taxon>
        <taxon>Cytophagia</taxon>
        <taxon>Cytophagales</taxon>
        <taxon>Spirosomataceae</taxon>
        <taxon>Larkinella</taxon>
    </lineage>
</organism>
<dbReference type="InterPro" id="IPR016053">
    <property type="entry name" value="Haem_Oase-like"/>
</dbReference>
<dbReference type="InterPro" id="IPR016084">
    <property type="entry name" value="Haem_Oase-like_multi-hlx"/>
</dbReference>
<dbReference type="CDD" id="cd19166">
    <property type="entry name" value="HemeO-bac"/>
    <property type="match status" value="1"/>
</dbReference>
<dbReference type="GO" id="GO:0006788">
    <property type="term" value="P:heme oxidation"/>
    <property type="evidence" value="ECO:0007669"/>
    <property type="project" value="InterPro"/>
</dbReference>
<dbReference type="Pfam" id="PF01126">
    <property type="entry name" value="Heme_oxygenase"/>
    <property type="match status" value="1"/>
</dbReference>
<dbReference type="AlphaFoldDB" id="A0A3P1BFP1"/>
<comment type="caution">
    <text evidence="1">The sequence shown here is derived from an EMBL/GenBank/DDBJ whole genome shotgun (WGS) entry which is preliminary data.</text>
</comment>
<dbReference type="Proteomes" id="UP000271925">
    <property type="component" value="Unassembled WGS sequence"/>
</dbReference>
<dbReference type="OrthoDB" id="114943at2"/>
<accession>A0A3P1BFP1</accession>
<sequence length="195" mass="22274">MTLAERLRNETRDLHEQTEELLYTEPLKTGTLTPEQYRHLLQVHAVFHRELEAAIDRNPAFFTEYNQTNRRKSPWLTADLAGLNVSFPDRDSDLFANWTPIELLGAAYVGEGSMLGGKVVFHQLQKSPDLQPLLQDARFYRGYGAEALEKWKGFGAILASQKEVDHDTIIEAARRTFLAYHAVFRQTKSLNEALA</sequence>
<gene>
    <name evidence="1" type="ORF">EHT25_25175</name>
</gene>
<dbReference type="Gene3D" id="1.20.910.10">
    <property type="entry name" value="Heme oxygenase-like"/>
    <property type="match status" value="1"/>
</dbReference>
<protein>
    <submittedName>
        <fullName evidence="1">Heme oxygenase</fullName>
    </submittedName>
</protein>
<reference evidence="1 2" key="1">
    <citation type="submission" date="2018-11" db="EMBL/GenBank/DDBJ databases">
        <authorList>
            <person name="Zhou Z."/>
            <person name="Wang G."/>
        </authorList>
    </citation>
    <scope>NUCLEOTIDE SEQUENCE [LARGE SCALE GENOMIC DNA]</scope>
    <source>
        <strain evidence="1 2">KCTC52004</strain>
    </source>
</reference>
<dbReference type="EMBL" id="RQJO01000011">
    <property type="protein sequence ID" value="RRA99926.1"/>
    <property type="molecule type" value="Genomic_DNA"/>
</dbReference>
<dbReference type="SUPFAM" id="SSF48613">
    <property type="entry name" value="Heme oxygenase-like"/>
    <property type="match status" value="1"/>
</dbReference>
<dbReference type="GO" id="GO:0004392">
    <property type="term" value="F:heme oxygenase (decyclizing) activity"/>
    <property type="evidence" value="ECO:0007669"/>
    <property type="project" value="InterPro"/>
</dbReference>
<keyword evidence="2" id="KW-1185">Reference proteome</keyword>
<dbReference type="RefSeq" id="WP_124877958.1">
    <property type="nucleotide sequence ID" value="NZ_RQJO01000011.1"/>
</dbReference>
<evidence type="ECO:0000313" key="2">
    <source>
        <dbReference type="Proteomes" id="UP000271925"/>
    </source>
</evidence>
<evidence type="ECO:0000313" key="1">
    <source>
        <dbReference type="EMBL" id="RRA99926.1"/>
    </source>
</evidence>